<sequence length="80" mass="8051">MILDAVNCLALDFHPIANAPQLIAQEVADAYGDDEDGLDPARTALADTIAAGPRLRALAVVEAAVTAVRGSAGTYGGVCG</sequence>
<gene>
    <name evidence="1" type="ORF">GCM10010121_043600</name>
</gene>
<dbReference type="RefSeq" id="WP_189312881.1">
    <property type="nucleotide sequence ID" value="NZ_BMQA01000013.1"/>
</dbReference>
<organism evidence="1 2">
    <name type="scientific">Streptomyces brasiliensis</name>
    <dbReference type="NCBI Taxonomy" id="1954"/>
    <lineage>
        <taxon>Bacteria</taxon>
        <taxon>Bacillati</taxon>
        <taxon>Actinomycetota</taxon>
        <taxon>Actinomycetes</taxon>
        <taxon>Kitasatosporales</taxon>
        <taxon>Streptomycetaceae</taxon>
        <taxon>Streptomyces</taxon>
    </lineage>
</organism>
<keyword evidence="2" id="KW-1185">Reference proteome</keyword>
<dbReference type="EMBL" id="BMQA01000013">
    <property type="protein sequence ID" value="GGJ27592.1"/>
    <property type="molecule type" value="Genomic_DNA"/>
</dbReference>
<proteinExistence type="predicted"/>
<dbReference type="AlphaFoldDB" id="A0A917KTX1"/>
<comment type="caution">
    <text evidence="1">The sequence shown here is derived from an EMBL/GenBank/DDBJ whole genome shotgun (WGS) entry which is preliminary data.</text>
</comment>
<dbReference type="Proteomes" id="UP000657574">
    <property type="component" value="Unassembled WGS sequence"/>
</dbReference>
<evidence type="ECO:0000313" key="1">
    <source>
        <dbReference type="EMBL" id="GGJ27592.1"/>
    </source>
</evidence>
<name>A0A917KTX1_9ACTN</name>
<reference evidence="1" key="1">
    <citation type="journal article" date="2014" name="Int. J. Syst. Evol. Microbiol.">
        <title>Complete genome sequence of Corynebacterium casei LMG S-19264T (=DSM 44701T), isolated from a smear-ripened cheese.</title>
        <authorList>
            <consortium name="US DOE Joint Genome Institute (JGI-PGF)"/>
            <person name="Walter F."/>
            <person name="Albersmeier A."/>
            <person name="Kalinowski J."/>
            <person name="Ruckert C."/>
        </authorList>
    </citation>
    <scope>NUCLEOTIDE SEQUENCE</scope>
    <source>
        <strain evidence="1">JCM 3086</strain>
    </source>
</reference>
<reference evidence="1" key="2">
    <citation type="submission" date="2020-09" db="EMBL/GenBank/DDBJ databases">
        <authorList>
            <person name="Sun Q."/>
            <person name="Ohkuma M."/>
        </authorList>
    </citation>
    <scope>NUCLEOTIDE SEQUENCE</scope>
    <source>
        <strain evidence="1">JCM 3086</strain>
    </source>
</reference>
<accession>A0A917KTX1</accession>
<protein>
    <submittedName>
        <fullName evidence="1">Uncharacterized protein</fullName>
    </submittedName>
</protein>
<evidence type="ECO:0000313" key="2">
    <source>
        <dbReference type="Proteomes" id="UP000657574"/>
    </source>
</evidence>